<dbReference type="PROSITE" id="PS50404">
    <property type="entry name" value="GST_NTER"/>
    <property type="match status" value="1"/>
</dbReference>
<dbReference type="InterPro" id="IPR050983">
    <property type="entry name" value="GST_Omega/HSP26"/>
</dbReference>
<dbReference type="SUPFAM" id="SSF52833">
    <property type="entry name" value="Thioredoxin-like"/>
    <property type="match status" value="1"/>
</dbReference>
<dbReference type="EC" id="2.5.1.18" evidence="3"/>
<protein>
    <submittedName>
        <fullName evidence="3">Glutathione S-transferase</fullName>
        <ecNumber evidence="3">2.5.1.18</ecNumber>
    </submittedName>
</protein>
<evidence type="ECO:0000259" key="1">
    <source>
        <dbReference type="PROSITE" id="PS50404"/>
    </source>
</evidence>
<dbReference type="GO" id="GO:0005737">
    <property type="term" value="C:cytoplasm"/>
    <property type="evidence" value="ECO:0007669"/>
    <property type="project" value="TreeGrafter"/>
</dbReference>
<dbReference type="PROSITE" id="PS50405">
    <property type="entry name" value="GST_CTER"/>
    <property type="match status" value="1"/>
</dbReference>
<dbReference type="InterPro" id="IPR036249">
    <property type="entry name" value="Thioredoxin-like_sf"/>
</dbReference>
<keyword evidence="3" id="KW-0808">Transferase</keyword>
<dbReference type="InterPro" id="IPR040079">
    <property type="entry name" value="Glutathione_S-Trfase"/>
</dbReference>
<dbReference type="EMBL" id="JAATIT010000003">
    <property type="protein sequence ID" value="NJB90171.1"/>
    <property type="molecule type" value="Genomic_DNA"/>
</dbReference>
<dbReference type="SUPFAM" id="SSF47616">
    <property type="entry name" value="GST C-terminal domain-like"/>
    <property type="match status" value="1"/>
</dbReference>
<organism evidence="3 4">
    <name type="scientific">Sphingopyxis italica</name>
    <dbReference type="NCBI Taxonomy" id="1129133"/>
    <lineage>
        <taxon>Bacteria</taxon>
        <taxon>Pseudomonadati</taxon>
        <taxon>Pseudomonadota</taxon>
        <taxon>Alphaproteobacteria</taxon>
        <taxon>Sphingomonadales</taxon>
        <taxon>Sphingomonadaceae</taxon>
        <taxon>Sphingopyxis</taxon>
    </lineage>
</organism>
<dbReference type="Pfam" id="PF13417">
    <property type="entry name" value="GST_N_3"/>
    <property type="match status" value="1"/>
</dbReference>
<evidence type="ECO:0000313" key="3">
    <source>
        <dbReference type="EMBL" id="NJB90171.1"/>
    </source>
</evidence>
<reference evidence="3 4" key="1">
    <citation type="submission" date="2020-03" db="EMBL/GenBank/DDBJ databases">
        <title>Genomic Encyclopedia of Type Strains, Phase IV (KMG-IV): sequencing the most valuable type-strain genomes for metagenomic binning, comparative biology and taxonomic classification.</title>
        <authorList>
            <person name="Goeker M."/>
        </authorList>
    </citation>
    <scope>NUCLEOTIDE SEQUENCE [LARGE SCALE GENOMIC DNA]</scope>
    <source>
        <strain evidence="3 4">DSM 25229</strain>
    </source>
</reference>
<accession>A0A7X5XTZ2</accession>
<dbReference type="SFLD" id="SFLDS00019">
    <property type="entry name" value="Glutathione_Transferase_(cytos"/>
    <property type="match status" value="1"/>
</dbReference>
<dbReference type="PANTHER" id="PTHR43968:SF6">
    <property type="entry name" value="GLUTATHIONE S-TRANSFERASE OMEGA"/>
    <property type="match status" value="1"/>
</dbReference>
<dbReference type="Gene3D" id="3.40.30.10">
    <property type="entry name" value="Glutaredoxin"/>
    <property type="match status" value="1"/>
</dbReference>
<dbReference type="Gene3D" id="1.20.1050.10">
    <property type="match status" value="1"/>
</dbReference>
<evidence type="ECO:0000313" key="4">
    <source>
        <dbReference type="Proteomes" id="UP000535078"/>
    </source>
</evidence>
<gene>
    <name evidence="3" type="ORF">GGR90_002365</name>
</gene>
<feature type="domain" description="GST N-terminal" evidence="1">
    <location>
        <begin position="2"/>
        <end position="79"/>
    </location>
</feature>
<dbReference type="InterPro" id="IPR036282">
    <property type="entry name" value="Glutathione-S-Trfase_C_sf"/>
</dbReference>
<keyword evidence="4" id="KW-1185">Reference proteome</keyword>
<dbReference type="AlphaFoldDB" id="A0A7X5XTZ2"/>
<feature type="domain" description="GST C-terminal" evidence="2">
    <location>
        <begin position="84"/>
        <end position="214"/>
    </location>
</feature>
<sequence>MTGLRLLGYPVSNYGNIVRAALLEKQLPFEFVVTRASQEPDFRRMSPLGKIPVLDTGEGYLSETVAILDYLDDEYPGVPLRHPDSFSRARSRQIINLVQLYVEAQVRQLFPGAFMGGNNTAATEASVRAMLDRATAALSQLLTPFPFLFGERPGQIDLFLFYNLDIAERVSRFVYQRSIIDEIGGLDEWLAVMHDRPSTQLVLADFYTSFQTYLADHGAAYRPDELPRPHSHA</sequence>
<proteinExistence type="predicted"/>
<dbReference type="InterPro" id="IPR004045">
    <property type="entry name" value="Glutathione_S-Trfase_N"/>
</dbReference>
<dbReference type="Pfam" id="PF13410">
    <property type="entry name" value="GST_C_2"/>
    <property type="match status" value="1"/>
</dbReference>
<name>A0A7X5XTZ2_9SPHN</name>
<dbReference type="Proteomes" id="UP000535078">
    <property type="component" value="Unassembled WGS sequence"/>
</dbReference>
<dbReference type="CDD" id="cd00570">
    <property type="entry name" value="GST_N_family"/>
    <property type="match status" value="1"/>
</dbReference>
<comment type="caution">
    <text evidence="3">The sequence shown here is derived from an EMBL/GenBank/DDBJ whole genome shotgun (WGS) entry which is preliminary data.</text>
</comment>
<dbReference type="PANTHER" id="PTHR43968">
    <property type="match status" value="1"/>
</dbReference>
<dbReference type="RefSeq" id="WP_167921649.1">
    <property type="nucleotide sequence ID" value="NZ_JAATIT010000003.1"/>
</dbReference>
<dbReference type="InterPro" id="IPR010987">
    <property type="entry name" value="Glutathione-S-Trfase_C-like"/>
</dbReference>
<evidence type="ECO:0000259" key="2">
    <source>
        <dbReference type="PROSITE" id="PS50405"/>
    </source>
</evidence>
<dbReference type="GO" id="GO:0004364">
    <property type="term" value="F:glutathione transferase activity"/>
    <property type="evidence" value="ECO:0007669"/>
    <property type="project" value="UniProtKB-EC"/>
</dbReference>